<feature type="region of interest" description="Disordered" evidence="1">
    <location>
        <begin position="137"/>
        <end position="166"/>
    </location>
</feature>
<protein>
    <recommendedName>
        <fullName evidence="4">Fe2OG dioxygenase domain-containing protein</fullName>
    </recommendedName>
</protein>
<evidence type="ECO:0000313" key="3">
    <source>
        <dbReference type="Proteomes" id="UP001642405"/>
    </source>
</evidence>
<accession>A0ABP0BA99</accession>
<evidence type="ECO:0008006" key="4">
    <source>
        <dbReference type="Google" id="ProtNLM"/>
    </source>
</evidence>
<dbReference type="PANTHER" id="PTHR41677:SF1">
    <property type="entry name" value="FE2OG DIOXYGENASE DOMAIN-CONTAINING PROTEIN"/>
    <property type="match status" value="1"/>
</dbReference>
<dbReference type="Proteomes" id="UP001642405">
    <property type="component" value="Unassembled WGS sequence"/>
</dbReference>
<reference evidence="2 3" key="1">
    <citation type="submission" date="2024-01" db="EMBL/GenBank/DDBJ databases">
        <authorList>
            <person name="Allen C."/>
            <person name="Tagirdzhanova G."/>
        </authorList>
    </citation>
    <scope>NUCLEOTIDE SEQUENCE [LARGE SCALE GENOMIC DNA]</scope>
</reference>
<name>A0ABP0BA99_9PEZI</name>
<feature type="compositionally biased region" description="Polar residues" evidence="1">
    <location>
        <begin position="143"/>
        <end position="153"/>
    </location>
</feature>
<feature type="compositionally biased region" description="Basic and acidic residues" evidence="1">
    <location>
        <begin position="154"/>
        <end position="166"/>
    </location>
</feature>
<dbReference type="PANTHER" id="PTHR41677">
    <property type="entry name" value="YALI0B19030P"/>
    <property type="match status" value="1"/>
</dbReference>
<proteinExistence type="predicted"/>
<evidence type="ECO:0000313" key="2">
    <source>
        <dbReference type="EMBL" id="CAK7216179.1"/>
    </source>
</evidence>
<organism evidence="2 3">
    <name type="scientific">Sporothrix curviconia</name>
    <dbReference type="NCBI Taxonomy" id="1260050"/>
    <lineage>
        <taxon>Eukaryota</taxon>
        <taxon>Fungi</taxon>
        <taxon>Dikarya</taxon>
        <taxon>Ascomycota</taxon>
        <taxon>Pezizomycotina</taxon>
        <taxon>Sordariomycetes</taxon>
        <taxon>Sordariomycetidae</taxon>
        <taxon>Ophiostomatales</taxon>
        <taxon>Ophiostomataceae</taxon>
        <taxon>Sporothrix</taxon>
    </lineage>
</organism>
<keyword evidence="3" id="KW-1185">Reference proteome</keyword>
<evidence type="ECO:0000256" key="1">
    <source>
        <dbReference type="SAM" id="MobiDB-lite"/>
    </source>
</evidence>
<comment type="caution">
    <text evidence="2">The sequence shown here is derived from an EMBL/GenBank/DDBJ whole genome shotgun (WGS) entry which is preliminary data.</text>
</comment>
<sequence length="353" mass="39190">MMQPFDPKVHLAFEPPSARHSFTELGLRRPATAPDMCYTDPFPLFSAEGVRMIRQELLSEKVLDKHLTSWPRAPCIISYHEETAAWIYGMWNHPAVRTCVETAFGEPLQILGRRGEVGHCNVQLGVGGKEAVYQLRADPSPLPNTSTSCQNGKEPTKDQKQQEDPYKDTLTDAWHRDSTQVVVVVMLSDTSSMEGGETAIRLGDGRVLKARGASAGSAVLLQGAHTEHAALRATFSGGISERISMVTSWHFANPDLDDSGTSLRSVRPPNPLGAVIQDHFFAHKLRKLRERIDVQLARLEERRVTPEEDPHRPLLEREVVEDWDVPAGVLAEYARKHLVAGEALEGAIETEKV</sequence>
<gene>
    <name evidence="2" type="ORF">SCUCBS95973_002722</name>
</gene>
<dbReference type="EMBL" id="CAWUHB010000011">
    <property type="protein sequence ID" value="CAK7216179.1"/>
    <property type="molecule type" value="Genomic_DNA"/>
</dbReference>